<organism evidence="1 2">
    <name type="scientific">Acinetobacter phage 133</name>
    <dbReference type="NCBI Taxonomy" id="2919552"/>
    <lineage>
        <taxon>Viruses</taxon>
        <taxon>Duplodnaviria</taxon>
        <taxon>Heunggongvirae</taxon>
        <taxon>Uroviricota</taxon>
        <taxon>Caudoviricetes</taxon>
        <taxon>Pantevenvirales</taxon>
        <taxon>Straboviridae</taxon>
        <taxon>Tevenvirinae</taxon>
        <taxon>Centumtrigintavirus</taxon>
        <taxon>Centumtrigintavirus cv133</taxon>
        <taxon>Acinetobacter virus 133</taxon>
    </lineage>
</organism>
<dbReference type="InterPro" id="IPR020367">
    <property type="entry name" value="Host_transcript_inhib_Alc"/>
</dbReference>
<gene>
    <name evidence="1" type="primary">alc</name>
    <name evidence="1" type="ORF">Acj133p223</name>
</gene>
<dbReference type="RefSeq" id="YP_004300804.1">
    <property type="nucleotide sequence ID" value="NC_015250.1"/>
</dbReference>
<dbReference type="Proteomes" id="UP000000330">
    <property type="component" value="Segment"/>
</dbReference>
<dbReference type="GO" id="GO:0039653">
    <property type="term" value="P:symbiont-mediated suppression of host transcription"/>
    <property type="evidence" value="ECO:0007669"/>
    <property type="project" value="InterPro"/>
</dbReference>
<evidence type="ECO:0000313" key="1">
    <source>
        <dbReference type="EMBL" id="ADJ19538.1"/>
    </source>
</evidence>
<dbReference type="EMBL" id="HM114315">
    <property type="protein sequence ID" value="ADJ19538.1"/>
    <property type="molecule type" value="Genomic_DNA"/>
</dbReference>
<keyword evidence="2" id="KW-1185">Reference proteome</keyword>
<dbReference type="KEGG" id="vg:10323210"/>
<protein>
    <submittedName>
        <fullName evidence="1">Alc inhibitor of host transcription</fullName>
    </submittedName>
</protein>
<reference evidence="1 2" key="1">
    <citation type="journal article" date="2010" name="Virol. J.">
        <title>Genomes of the T4-related bacteriophages as windows on microbial genome evolution.</title>
        <authorList>
            <person name="Petrov V.M."/>
            <person name="Ratnayaka S."/>
            <person name="Nolan J.M."/>
            <person name="Miller E.S."/>
            <person name="Karam J.D."/>
        </authorList>
    </citation>
    <scope>NUCLEOTIDE SEQUENCE [LARGE SCALE GENOMIC DNA]</scope>
    <source>
        <strain evidence="1">Acj133</strain>
    </source>
</reference>
<sequence length="152" mass="17721">MHYTLEKLTHQKLQELFPGTPNWCGINIKGKHRTYAELRAEVMKEQERKGTSKLRKSNHIEEMKRVLEMEFPKADVFINKTQPNVHINGCKCYIICTSAATYRLGIMHKETSFDDMQTIAEMQGVPSASKRHILFNYIDQETLIKLIKLLCH</sequence>
<evidence type="ECO:0000313" key="2">
    <source>
        <dbReference type="Proteomes" id="UP000000330"/>
    </source>
</evidence>
<dbReference type="GeneID" id="10323210"/>
<accession>D9I6F7</accession>
<proteinExistence type="predicted"/>
<dbReference type="Pfam" id="PF17527">
    <property type="entry name" value="ALC"/>
    <property type="match status" value="1"/>
</dbReference>
<name>D9I6F7_9CAUD</name>